<dbReference type="GO" id="GO:0004222">
    <property type="term" value="F:metalloendopeptidase activity"/>
    <property type="evidence" value="ECO:0007669"/>
    <property type="project" value="InterPro"/>
</dbReference>
<keyword evidence="7" id="KW-1133">Transmembrane helix</keyword>
<dbReference type="GO" id="GO:0006508">
    <property type="term" value="P:proteolysis"/>
    <property type="evidence" value="ECO:0007669"/>
    <property type="project" value="UniProtKB-KW"/>
</dbReference>
<dbReference type="OrthoDB" id="3541294at2"/>
<feature type="transmembrane region" description="Helical" evidence="7">
    <location>
        <begin position="255"/>
        <end position="272"/>
    </location>
</feature>
<evidence type="ECO:0000256" key="6">
    <source>
        <dbReference type="RuleBase" id="RU003983"/>
    </source>
</evidence>
<protein>
    <submittedName>
        <fullName evidence="9">Peptidase M48-like protein</fullName>
    </submittedName>
</protein>
<keyword evidence="5 6" id="KW-0482">Metalloprotease</keyword>
<gene>
    <name evidence="9" type="ORF">CLV43_10783</name>
</gene>
<evidence type="ECO:0000259" key="8">
    <source>
        <dbReference type="Pfam" id="PF01435"/>
    </source>
</evidence>
<reference evidence="9 10" key="1">
    <citation type="submission" date="2018-03" db="EMBL/GenBank/DDBJ databases">
        <title>Genomic Encyclopedia of Archaeal and Bacterial Type Strains, Phase II (KMG-II): from individual species to whole genera.</title>
        <authorList>
            <person name="Goeker M."/>
        </authorList>
    </citation>
    <scope>NUCLEOTIDE SEQUENCE [LARGE SCALE GENOMIC DNA]</scope>
    <source>
        <strain evidence="9 10">DSM 44720</strain>
    </source>
</reference>
<keyword evidence="2" id="KW-0479">Metal-binding</keyword>
<comment type="caution">
    <text evidence="9">The sequence shown here is derived from an EMBL/GenBank/DDBJ whole genome shotgun (WGS) entry which is preliminary data.</text>
</comment>
<dbReference type="Proteomes" id="UP000239494">
    <property type="component" value="Unassembled WGS sequence"/>
</dbReference>
<evidence type="ECO:0000256" key="5">
    <source>
        <dbReference type="ARBA" id="ARBA00023049"/>
    </source>
</evidence>
<evidence type="ECO:0000313" key="9">
    <source>
        <dbReference type="EMBL" id="PRY39500.1"/>
    </source>
</evidence>
<keyword evidence="10" id="KW-1185">Reference proteome</keyword>
<feature type="transmembrane region" description="Helical" evidence="7">
    <location>
        <begin position="64"/>
        <end position="86"/>
    </location>
</feature>
<name>A0A2T0T1F6_9PSEU</name>
<evidence type="ECO:0000256" key="1">
    <source>
        <dbReference type="ARBA" id="ARBA00022670"/>
    </source>
</evidence>
<dbReference type="RefSeq" id="WP_106189453.1">
    <property type="nucleotide sequence ID" value="NZ_PVTF01000007.1"/>
</dbReference>
<evidence type="ECO:0000256" key="7">
    <source>
        <dbReference type="SAM" id="Phobius"/>
    </source>
</evidence>
<dbReference type="Gene3D" id="3.30.2010.10">
    <property type="entry name" value="Metalloproteases ('zincins'), catalytic domain"/>
    <property type="match status" value="1"/>
</dbReference>
<dbReference type="EMBL" id="PVTF01000007">
    <property type="protein sequence ID" value="PRY39500.1"/>
    <property type="molecule type" value="Genomic_DNA"/>
</dbReference>
<evidence type="ECO:0000256" key="4">
    <source>
        <dbReference type="ARBA" id="ARBA00022833"/>
    </source>
</evidence>
<keyword evidence="4 6" id="KW-0862">Zinc</keyword>
<dbReference type="AlphaFoldDB" id="A0A2T0T1F6"/>
<feature type="transmembrane region" description="Helical" evidence="7">
    <location>
        <begin position="6"/>
        <end position="23"/>
    </location>
</feature>
<accession>A0A2T0T1F6</accession>
<dbReference type="Pfam" id="PF01435">
    <property type="entry name" value="Peptidase_M48"/>
    <property type="match status" value="1"/>
</dbReference>
<dbReference type="InterPro" id="IPR052173">
    <property type="entry name" value="Beta-lactam_resp_regulator"/>
</dbReference>
<organism evidence="9 10">
    <name type="scientific">Umezawaea tangerina</name>
    <dbReference type="NCBI Taxonomy" id="84725"/>
    <lineage>
        <taxon>Bacteria</taxon>
        <taxon>Bacillati</taxon>
        <taxon>Actinomycetota</taxon>
        <taxon>Actinomycetes</taxon>
        <taxon>Pseudonocardiales</taxon>
        <taxon>Pseudonocardiaceae</taxon>
        <taxon>Umezawaea</taxon>
    </lineage>
</organism>
<evidence type="ECO:0000313" key="10">
    <source>
        <dbReference type="Proteomes" id="UP000239494"/>
    </source>
</evidence>
<proteinExistence type="inferred from homology"/>
<dbReference type="InterPro" id="IPR001915">
    <property type="entry name" value="Peptidase_M48"/>
</dbReference>
<comment type="similarity">
    <text evidence="6">Belongs to the peptidase M48 family.</text>
</comment>
<dbReference type="CDD" id="cd07326">
    <property type="entry name" value="M56_BlaR1_MecR1_like"/>
    <property type="match status" value="1"/>
</dbReference>
<evidence type="ECO:0000256" key="2">
    <source>
        <dbReference type="ARBA" id="ARBA00022723"/>
    </source>
</evidence>
<dbReference type="GO" id="GO:0046872">
    <property type="term" value="F:metal ion binding"/>
    <property type="evidence" value="ECO:0007669"/>
    <property type="project" value="UniProtKB-KW"/>
</dbReference>
<keyword evidence="3 6" id="KW-0378">Hydrolase</keyword>
<dbReference type="PANTHER" id="PTHR34978:SF3">
    <property type="entry name" value="SLR0241 PROTEIN"/>
    <property type="match status" value="1"/>
</dbReference>
<keyword evidence="1 6" id="KW-0645">Protease</keyword>
<feature type="transmembrane region" description="Helical" evidence="7">
    <location>
        <begin position="30"/>
        <end position="58"/>
    </location>
</feature>
<sequence length="290" mass="29960">MDATVYLPLLLPLLAVPVTRWLADRCHPRAATWALVVTAVVVAAASTLSLGLLAVAGLTRVTASAVPVGVVAGVALTAAAVAFVRVGARHVRTLREAYAEARLHPDSDLVVTSDEAPIAYALPGAPGRVVVSTGMLAALDAVEQRVLLAHERAHLANRHHLFLAAAALAAAANPLLRPLRAAVAYTVERWADETAAERVADRRSTARAVGKAALATRRTAAGHPAALHAAAGPVPRRVAALLAEPPTGRGTRFRAVALAAVALLALTAFSSLDAADDLHELFEATGLTAR</sequence>
<keyword evidence="7" id="KW-0472">Membrane</keyword>
<comment type="cofactor">
    <cofactor evidence="6">
        <name>Zn(2+)</name>
        <dbReference type="ChEBI" id="CHEBI:29105"/>
    </cofactor>
    <text evidence="6">Binds 1 zinc ion per subunit.</text>
</comment>
<feature type="domain" description="Peptidase M48" evidence="8">
    <location>
        <begin position="94"/>
        <end position="166"/>
    </location>
</feature>
<keyword evidence="7" id="KW-0812">Transmembrane</keyword>
<dbReference type="PANTHER" id="PTHR34978">
    <property type="entry name" value="POSSIBLE SENSOR-TRANSDUCER PROTEIN BLAR"/>
    <property type="match status" value="1"/>
</dbReference>
<evidence type="ECO:0000256" key="3">
    <source>
        <dbReference type="ARBA" id="ARBA00022801"/>
    </source>
</evidence>